<evidence type="ECO:0000259" key="5">
    <source>
        <dbReference type="PROSITE" id="PS51387"/>
    </source>
</evidence>
<dbReference type="PANTHER" id="PTHR42973:SF13">
    <property type="entry name" value="FAD-BINDING PCMH-TYPE DOMAIN-CONTAINING PROTEIN"/>
    <property type="match status" value="1"/>
</dbReference>
<dbReference type="InterPro" id="IPR012951">
    <property type="entry name" value="BBE"/>
</dbReference>
<gene>
    <name evidence="6" type="ORF">EVJ58_g3592</name>
</gene>
<comment type="caution">
    <text evidence="6">The sequence shown here is derived from an EMBL/GenBank/DDBJ whole genome shotgun (WGS) entry which is preliminary data.</text>
</comment>
<dbReference type="Proteomes" id="UP000298390">
    <property type="component" value="Unassembled WGS sequence"/>
</dbReference>
<dbReference type="SUPFAM" id="SSF56176">
    <property type="entry name" value="FAD-binding/transporter-associated domain-like"/>
    <property type="match status" value="1"/>
</dbReference>
<comment type="similarity">
    <text evidence="1">Belongs to the oxygen-dependent FAD-linked oxidoreductase family.</text>
</comment>
<dbReference type="GO" id="GO:0071949">
    <property type="term" value="F:FAD binding"/>
    <property type="evidence" value="ECO:0007669"/>
    <property type="project" value="InterPro"/>
</dbReference>
<dbReference type="Pfam" id="PF01565">
    <property type="entry name" value="FAD_binding_4"/>
    <property type="match status" value="1"/>
</dbReference>
<name>A0A4Y9YMC4_9APHY</name>
<protein>
    <recommendedName>
        <fullName evidence="5">FAD-binding PCMH-type domain-containing protein</fullName>
    </recommendedName>
</protein>
<dbReference type="Pfam" id="PF08031">
    <property type="entry name" value="BBE"/>
    <property type="match status" value="1"/>
</dbReference>
<dbReference type="InterPro" id="IPR036318">
    <property type="entry name" value="FAD-bd_PCMH-like_sf"/>
</dbReference>
<evidence type="ECO:0000313" key="7">
    <source>
        <dbReference type="Proteomes" id="UP000298390"/>
    </source>
</evidence>
<dbReference type="AlphaFoldDB" id="A0A4Y9YMC4"/>
<dbReference type="InterPro" id="IPR016166">
    <property type="entry name" value="FAD-bd_PCMH"/>
</dbReference>
<dbReference type="Gene3D" id="3.30.465.10">
    <property type="match status" value="2"/>
</dbReference>
<organism evidence="6 7">
    <name type="scientific">Rhodofomes roseus</name>
    <dbReference type="NCBI Taxonomy" id="34475"/>
    <lineage>
        <taxon>Eukaryota</taxon>
        <taxon>Fungi</taxon>
        <taxon>Dikarya</taxon>
        <taxon>Basidiomycota</taxon>
        <taxon>Agaricomycotina</taxon>
        <taxon>Agaricomycetes</taxon>
        <taxon>Polyporales</taxon>
        <taxon>Rhodofomes</taxon>
    </lineage>
</organism>
<evidence type="ECO:0000313" key="6">
    <source>
        <dbReference type="EMBL" id="TFY62863.1"/>
    </source>
</evidence>
<dbReference type="InterPro" id="IPR006094">
    <property type="entry name" value="Oxid_FAD_bind_N"/>
</dbReference>
<evidence type="ECO:0000256" key="3">
    <source>
        <dbReference type="ARBA" id="ARBA00022827"/>
    </source>
</evidence>
<evidence type="ECO:0000256" key="1">
    <source>
        <dbReference type="ARBA" id="ARBA00005466"/>
    </source>
</evidence>
<dbReference type="PANTHER" id="PTHR42973">
    <property type="entry name" value="BINDING OXIDOREDUCTASE, PUTATIVE (AFU_ORTHOLOGUE AFUA_1G17690)-RELATED"/>
    <property type="match status" value="1"/>
</dbReference>
<dbReference type="EMBL" id="SEKV01000150">
    <property type="protein sequence ID" value="TFY62863.1"/>
    <property type="molecule type" value="Genomic_DNA"/>
</dbReference>
<evidence type="ECO:0000256" key="4">
    <source>
        <dbReference type="ARBA" id="ARBA00023002"/>
    </source>
</evidence>
<keyword evidence="2" id="KW-0285">Flavoprotein</keyword>
<dbReference type="PROSITE" id="PS51387">
    <property type="entry name" value="FAD_PCMH"/>
    <property type="match status" value="1"/>
</dbReference>
<dbReference type="STRING" id="34475.A0A4Y9YMC4"/>
<dbReference type="InterPro" id="IPR016169">
    <property type="entry name" value="FAD-bd_PCMH_sub2"/>
</dbReference>
<proteinExistence type="inferred from homology"/>
<accession>A0A4Y9YMC4</accession>
<feature type="domain" description="FAD-binding PCMH-type" evidence="5">
    <location>
        <begin position="73"/>
        <end position="262"/>
    </location>
</feature>
<evidence type="ECO:0000256" key="2">
    <source>
        <dbReference type="ARBA" id="ARBA00022630"/>
    </source>
</evidence>
<keyword evidence="3" id="KW-0274">FAD</keyword>
<reference evidence="6 7" key="1">
    <citation type="submission" date="2019-01" db="EMBL/GenBank/DDBJ databases">
        <title>Genome sequencing of the rare red list fungi Fomitopsis rosea.</title>
        <authorList>
            <person name="Buettner E."/>
            <person name="Kellner H."/>
        </authorList>
    </citation>
    <scope>NUCLEOTIDE SEQUENCE [LARGE SCALE GENOMIC DNA]</scope>
    <source>
        <strain evidence="6 7">DSM 105464</strain>
    </source>
</reference>
<sequence length="515" mass="55729">MQDTSNSALKPAPPYINSISLGSALRPELHAPSLTPFYVFNSCFVRDHAAQKRRYARMELYYTEDNYHWAQSSSQVSACTVEPGTAEDVGTVVNILARTQTPFGVKGGGHSANPGFSSTTGVQIAMARFNNVTYDASAGTATIGAGLIWDDVYAELEPYNVNVVGGRVTGVGVAGFTLGGGFSFLSNQYGLTIDTVRAFELVLPNGTITTVTESNPDLFWALKASVSCFSPFHILVLTTPVREDSTTSYGIVTQFILEAYPQGQVWGGAIITLGELDAVTNATANFYANVADPKASILTTLNWDLGITAVEVNLFYDAPTPPDGIFDEFLAMPYLTRDVSTRSFLSLVLTAPSNATFGLRGYFETVSITDITLPLLDAIVNETEYWSTTLAAEVPGLFVSYDIEPFLPSIYSHGSPSAWPPTRSQGFMPINIYYAWSLEASDSLINSVMQESARYLTQVAISQGQDVANTPHYPNYAIYDTALSTMYGDNVASLQAIKAQYDPDNVMALAGGWKF</sequence>
<dbReference type="InterPro" id="IPR050416">
    <property type="entry name" value="FAD-linked_Oxidoreductase"/>
</dbReference>
<dbReference type="Gene3D" id="3.40.462.20">
    <property type="match status" value="1"/>
</dbReference>
<dbReference type="GO" id="GO:0016491">
    <property type="term" value="F:oxidoreductase activity"/>
    <property type="evidence" value="ECO:0007669"/>
    <property type="project" value="UniProtKB-KW"/>
</dbReference>
<keyword evidence="4" id="KW-0560">Oxidoreductase</keyword>